<dbReference type="AlphaFoldDB" id="X0RLF1"/>
<dbReference type="SMART" id="SM00028">
    <property type="entry name" value="TPR"/>
    <property type="match status" value="2"/>
</dbReference>
<comment type="caution">
    <text evidence="1">The sequence shown here is derived from an EMBL/GenBank/DDBJ whole genome shotgun (WGS) entry which is preliminary data.</text>
</comment>
<sequence>QDYLLQSLPLLTANNLGTNVNRIYALWDLGDNYRSQEKFDLAIKTLEQALDISNNIEIPIYKMVVYSSLIETYIDKNSLDKARKYLELFREFSSKLPGPQFMLKLSEARILKATGRIQNLAEAEKILRQFVSSIQPRGDLNFAASILIDLCEILLIELQITDDEEILSELESFVFQLLEIAEKQHSYTTLTSAKLLQGKLALIQLNTADARAFFREAQQIADNNGLQKLALSISREHDKLLDQLDIWEDLSRTKTPISERLKLASMDKTIGYLKVKRALESPQLASETPTMLLILSEGGVMTFSYPFESESKFDEEIFGSFLTAFNAFSDEFFSKGLDRAKFGEDMILMQSV</sequence>
<protein>
    <submittedName>
        <fullName evidence="1">Uncharacterized protein</fullName>
    </submittedName>
</protein>
<proteinExistence type="predicted"/>
<dbReference type="InterPro" id="IPR011990">
    <property type="entry name" value="TPR-like_helical_dom_sf"/>
</dbReference>
<dbReference type="EMBL" id="BARS01009084">
    <property type="protein sequence ID" value="GAF69628.1"/>
    <property type="molecule type" value="Genomic_DNA"/>
</dbReference>
<evidence type="ECO:0000313" key="1">
    <source>
        <dbReference type="EMBL" id="GAF69628.1"/>
    </source>
</evidence>
<accession>X0RLF1</accession>
<organism evidence="1">
    <name type="scientific">marine sediment metagenome</name>
    <dbReference type="NCBI Taxonomy" id="412755"/>
    <lineage>
        <taxon>unclassified sequences</taxon>
        <taxon>metagenomes</taxon>
        <taxon>ecological metagenomes</taxon>
    </lineage>
</organism>
<feature type="non-terminal residue" evidence="1">
    <location>
        <position position="1"/>
    </location>
</feature>
<dbReference type="InterPro" id="IPR019734">
    <property type="entry name" value="TPR_rpt"/>
</dbReference>
<dbReference type="PROSITE" id="PS50005">
    <property type="entry name" value="TPR"/>
    <property type="match status" value="1"/>
</dbReference>
<feature type="non-terminal residue" evidence="1">
    <location>
        <position position="352"/>
    </location>
</feature>
<dbReference type="Pfam" id="PF13181">
    <property type="entry name" value="TPR_8"/>
    <property type="match status" value="1"/>
</dbReference>
<reference evidence="1" key="1">
    <citation type="journal article" date="2014" name="Front. Microbiol.">
        <title>High frequency of phylogenetically diverse reductive dehalogenase-homologous genes in deep subseafloor sedimentary metagenomes.</title>
        <authorList>
            <person name="Kawai M."/>
            <person name="Futagami T."/>
            <person name="Toyoda A."/>
            <person name="Takaki Y."/>
            <person name="Nishi S."/>
            <person name="Hori S."/>
            <person name="Arai W."/>
            <person name="Tsubouchi T."/>
            <person name="Morono Y."/>
            <person name="Uchiyama I."/>
            <person name="Ito T."/>
            <person name="Fujiyama A."/>
            <person name="Inagaki F."/>
            <person name="Takami H."/>
        </authorList>
    </citation>
    <scope>NUCLEOTIDE SEQUENCE</scope>
    <source>
        <strain evidence="1">Expedition CK06-06</strain>
    </source>
</reference>
<dbReference type="Gene3D" id="1.25.40.10">
    <property type="entry name" value="Tetratricopeptide repeat domain"/>
    <property type="match status" value="1"/>
</dbReference>
<name>X0RLF1_9ZZZZ</name>
<gene>
    <name evidence="1" type="ORF">S01H1_17163</name>
</gene>
<dbReference type="SUPFAM" id="SSF48452">
    <property type="entry name" value="TPR-like"/>
    <property type="match status" value="1"/>
</dbReference>